<evidence type="ECO:0000256" key="1">
    <source>
        <dbReference type="SAM" id="Coils"/>
    </source>
</evidence>
<reference evidence="2" key="1">
    <citation type="submission" date="2022-08" db="EMBL/GenBank/DDBJ databases">
        <title>Genome sequencing of akame (Lates japonicus).</title>
        <authorList>
            <person name="Hashiguchi Y."/>
            <person name="Takahashi H."/>
        </authorList>
    </citation>
    <scope>NUCLEOTIDE SEQUENCE</scope>
    <source>
        <strain evidence="2">Kochi</strain>
    </source>
</reference>
<proteinExistence type="predicted"/>
<dbReference type="AlphaFoldDB" id="A0AAD3QVA9"/>
<dbReference type="Proteomes" id="UP001279410">
    <property type="component" value="Unassembled WGS sequence"/>
</dbReference>
<gene>
    <name evidence="2" type="ORF">AKAME5_000149900</name>
</gene>
<evidence type="ECO:0000313" key="2">
    <source>
        <dbReference type="EMBL" id="GLD47294.1"/>
    </source>
</evidence>
<feature type="coiled-coil region" evidence="1">
    <location>
        <begin position="140"/>
        <end position="184"/>
    </location>
</feature>
<keyword evidence="3" id="KW-1185">Reference proteome</keyword>
<organism evidence="2 3">
    <name type="scientific">Lates japonicus</name>
    <name type="common">Japanese lates</name>
    <dbReference type="NCBI Taxonomy" id="270547"/>
    <lineage>
        <taxon>Eukaryota</taxon>
        <taxon>Metazoa</taxon>
        <taxon>Chordata</taxon>
        <taxon>Craniata</taxon>
        <taxon>Vertebrata</taxon>
        <taxon>Euteleostomi</taxon>
        <taxon>Actinopterygii</taxon>
        <taxon>Neopterygii</taxon>
        <taxon>Teleostei</taxon>
        <taxon>Neoteleostei</taxon>
        <taxon>Acanthomorphata</taxon>
        <taxon>Carangaria</taxon>
        <taxon>Carangaria incertae sedis</taxon>
        <taxon>Centropomidae</taxon>
        <taxon>Lates</taxon>
    </lineage>
</organism>
<accession>A0AAD3QVA9</accession>
<name>A0AAD3QVA9_LATJO</name>
<evidence type="ECO:0000313" key="3">
    <source>
        <dbReference type="Proteomes" id="UP001279410"/>
    </source>
</evidence>
<dbReference type="EMBL" id="BRZM01000003">
    <property type="protein sequence ID" value="GLD47294.1"/>
    <property type="molecule type" value="Genomic_DNA"/>
</dbReference>
<keyword evidence="1" id="KW-0175">Coiled coil</keyword>
<protein>
    <submittedName>
        <fullName evidence="2">A-kinase anchor protein 9-like isoform X1</fullName>
    </submittedName>
</protein>
<comment type="caution">
    <text evidence="2">The sequence shown here is derived from an EMBL/GenBank/DDBJ whole genome shotgun (WGS) entry which is preliminary data.</text>
</comment>
<sequence>MISIDGERECLSQMRIYMDRKKAMFLNEKDKLEKERSQLMMMREHPVMSKMKVVESLRVKLQQLKERMSDDIKHKMERLQQNNEDMLTVWSVLEEKCAEFDGQKENMDCYTELLEREKEGLISILSDMVIQKEHVEHLWKQKFTNEKLHLDKLRAELKEEREELDRVNEMMKMMNKEKLNLEADEV</sequence>